<dbReference type="PANTHER" id="PTHR13245:SF14">
    <property type="entry name" value="RRP15-LIKE PROTEIN"/>
    <property type="match status" value="1"/>
</dbReference>
<evidence type="ECO:0000256" key="1">
    <source>
        <dbReference type="ARBA" id="ARBA00007462"/>
    </source>
</evidence>
<accession>A0A7S3X0T5</accession>
<evidence type="ECO:0008006" key="4">
    <source>
        <dbReference type="Google" id="ProtNLM"/>
    </source>
</evidence>
<evidence type="ECO:0000256" key="2">
    <source>
        <dbReference type="SAM" id="MobiDB-lite"/>
    </source>
</evidence>
<feature type="region of interest" description="Disordered" evidence="2">
    <location>
        <begin position="51"/>
        <end position="81"/>
    </location>
</feature>
<protein>
    <recommendedName>
        <fullName evidence="4">RRP15-like protein</fullName>
    </recommendedName>
</protein>
<dbReference type="GO" id="GO:0030687">
    <property type="term" value="C:preribosome, large subunit precursor"/>
    <property type="evidence" value="ECO:0007669"/>
    <property type="project" value="TreeGrafter"/>
</dbReference>
<reference evidence="3" key="1">
    <citation type="submission" date="2021-01" db="EMBL/GenBank/DDBJ databases">
        <authorList>
            <person name="Corre E."/>
            <person name="Pelletier E."/>
            <person name="Niang G."/>
            <person name="Scheremetjew M."/>
            <person name="Finn R."/>
            <person name="Kale V."/>
            <person name="Holt S."/>
            <person name="Cochrane G."/>
            <person name="Meng A."/>
            <person name="Brown T."/>
            <person name="Cohen L."/>
        </authorList>
    </citation>
    <scope>NUCLEOTIDE SEQUENCE</scope>
    <source>
        <strain evidence="3">SPMC142</strain>
    </source>
</reference>
<dbReference type="EMBL" id="HBIQ01088330">
    <property type="protein sequence ID" value="CAE0588910.1"/>
    <property type="molecule type" value="Transcribed_RNA"/>
</dbReference>
<evidence type="ECO:0000313" key="3">
    <source>
        <dbReference type="EMBL" id="CAE0588910.1"/>
    </source>
</evidence>
<dbReference type="GO" id="GO:0000460">
    <property type="term" value="P:maturation of 5.8S rRNA"/>
    <property type="evidence" value="ECO:0007669"/>
    <property type="project" value="TreeGrafter"/>
</dbReference>
<dbReference type="GO" id="GO:0000470">
    <property type="term" value="P:maturation of LSU-rRNA"/>
    <property type="evidence" value="ECO:0007669"/>
    <property type="project" value="TreeGrafter"/>
</dbReference>
<dbReference type="AlphaFoldDB" id="A0A7S3X0T5"/>
<feature type="region of interest" description="Disordered" evidence="2">
    <location>
        <begin position="95"/>
        <end position="157"/>
    </location>
</feature>
<organism evidence="3">
    <name type="scientific">Strombidinopsis acuminata</name>
    <dbReference type="NCBI Taxonomy" id="141414"/>
    <lineage>
        <taxon>Eukaryota</taxon>
        <taxon>Sar</taxon>
        <taxon>Alveolata</taxon>
        <taxon>Ciliophora</taxon>
        <taxon>Intramacronucleata</taxon>
        <taxon>Spirotrichea</taxon>
        <taxon>Choreotrichia</taxon>
        <taxon>Choreotrichida</taxon>
        <taxon>Strombidinopsidae</taxon>
        <taxon>Strombidinopsis</taxon>
    </lineage>
</organism>
<proteinExistence type="inferred from homology"/>
<dbReference type="Pfam" id="PF07890">
    <property type="entry name" value="Rrp15p"/>
    <property type="match status" value="1"/>
</dbReference>
<sequence>MLATHGHLTLRDKQGQVSAASASNVVLEKSLRKIATRGVVQLFNAVRTAQKDKPERKRILKRQRRGTGATMNDATPSAPLDLSRDSFLDILRRGSHSASVRQAGKKSNASFLNDDFMLGDNKTKHWGKPLDDNEDDDEDHAEEIQEENSDDDEEEEP</sequence>
<dbReference type="PANTHER" id="PTHR13245">
    <property type="entry name" value="RRP15-LIKE PROTEIN"/>
    <property type="match status" value="1"/>
</dbReference>
<comment type="similarity">
    <text evidence="1">Belongs to the RRP15 family.</text>
</comment>
<feature type="compositionally biased region" description="Polar residues" evidence="2">
    <location>
        <begin position="96"/>
        <end position="111"/>
    </location>
</feature>
<name>A0A7S3X0T5_9SPIT</name>
<feature type="compositionally biased region" description="Acidic residues" evidence="2">
    <location>
        <begin position="132"/>
        <end position="157"/>
    </location>
</feature>
<dbReference type="InterPro" id="IPR012459">
    <property type="entry name" value="Rrp15"/>
</dbReference>
<gene>
    <name evidence="3" type="ORF">SACU0126_LOCUS28165</name>
</gene>